<dbReference type="AlphaFoldDB" id="A0A9D4MC64"/>
<sequence>MAESFKDASTLAKSSSYDAGNQESENTLNSPFPSSAAEFRPHFESQSQEPLLLASPD</sequence>
<feature type="compositionally biased region" description="Polar residues" evidence="1">
    <location>
        <begin position="11"/>
        <end position="33"/>
    </location>
</feature>
<evidence type="ECO:0000313" key="2">
    <source>
        <dbReference type="EMBL" id="KAH3874867.1"/>
    </source>
</evidence>
<reference evidence="2" key="2">
    <citation type="submission" date="2020-11" db="EMBL/GenBank/DDBJ databases">
        <authorList>
            <person name="McCartney M.A."/>
            <person name="Auch B."/>
            <person name="Kono T."/>
            <person name="Mallez S."/>
            <person name="Becker A."/>
            <person name="Gohl D.M."/>
            <person name="Silverstein K.A.T."/>
            <person name="Koren S."/>
            <person name="Bechman K.B."/>
            <person name="Herman A."/>
            <person name="Abrahante J.E."/>
            <person name="Garbe J."/>
        </authorList>
    </citation>
    <scope>NUCLEOTIDE SEQUENCE</scope>
    <source>
        <strain evidence="2">Duluth1</strain>
        <tissue evidence="2">Whole animal</tissue>
    </source>
</reference>
<keyword evidence="3" id="KW-1185">Reference proteome</keyword>
<protein>
    <submittedName>
        <fullName evidence="2">Uncharacterized protein</fullName>
    </submittedName>
</protein>
<comment type="caution">
    <text evidence="2">The sequence shown here is derived from an EMBL/GenBank/DDBJ whole genome shotgun (WGS) entry which is preliminary data.</text>
</comment>
<feature type="region of interest" description="Disordered" evidence="1">
    <location>
        <begin position="1"/>
        <end position="57"/>
    </location>
</feature>
<evidence type="ECO:0000313" key="3">
    <source>
        <dbReference type="Proteomes" id="UP000828390"/>
    </source>
</evidence>
<evidence type="ECO:0000256" key="1">
    <source>
        <dbReference type="SAM" id="MobiDB-lite"/>
    </source>
</evidence>
<dbReference type="Proteomes" id="UP000828390">
    <property type="component" value="Unassembled WGS sequence"/>
</dbReference>
<accession>A0A9D4MC64</accession>
<gene>
    <name evidence="2" type="ORF">DPMN_038121</name>
</gene>
<organism evidence="2 3">
    <name type="scientific">Dreissena polymorpha</name>
    <name type="common">Zebra mussel</name>
    <name type="synonym">Mytilus polymorpha</name>
    <dbReference type="NCBI Taxonomy" id="45954"/>
    <lineage>
        <taxon>Eukaryota</taxon>
        <taxon>Metazoa</taxon>
        <taxon>Spiralia</taxon>
        <taxon>Lophotrochozoa</taxon>
        <taxon>Mollusca</taxon>
        <taxon>Bivalvia</taxon>
        <taxon>Autobranchia</taxon>
        <taxon>Heteroconchia</taxon>
        <taxon>Euheterodonta</taxon>
        <taxon>Imparidentia</taxon>
        <taxon>Neoheterodontei</taxon>
        <taxon>Myida</taxon>
        <taxon>Dreissenoidea</taxon>
        <taxon>Dreissenidae</taxon>
        <taxon>Dreissena</taxon>
    </lineage>
</organism>
<proteinExistence type="predicted"/>
<name>A0A9D4MC64_DREPO</name>
<reference evidence="2" key="1">
    <citation type="journal article" date="2019" name="bioRxiv">
        <title>The Genome of the Zebra Mussel, Dreissena polymorpha: A Resource for Invasive Species Research.</title>
        <authorList>
            <person name="McCartney M.A."/>
            <person name="Auch B."/>
            <person name="Kono T."/>
            <person name="Mallez S."/>
            <person name="Zhang Y."/>
            <person name="Obille A."/>
            <person name="Becker A."/>
            <person name="Abrahante J.E."/>
            <person name="Garbe J."/>
            <person name="Badalamenti J.P."/>
            <person name="Herman A."/>
            <person name="Mangelson H."/>
            <person name="Liachko I."/>
            <person name="Sullivan S."/>
            <person name="Sone E.D."/>
            <person name="Koren S."/>
            <person name="Silverstein K.A.T."/>
            <person name="Beckman K.B."/>
            <person name="Gohl D.M."/>
        </authorList>
    </citation>
    <scope>NUCLEOTIDE SEQUENCE</scope>
    <source>
        <strain evidence="2">Duluth1</strain>
        <tissue evidence="2">Whole animal</tissue>
    </source>
</reference>
<dbReference type="EMBL" id="JAIWYP010000002">
    <property type="protein sequence ID" value="KAH3874867.1"/>
    <property type="molecule type" value="Genomic_DNA"/>
</dbReference>